<comment type="catalytic activity">
    <reaction evidence="9">
        <text>S-hexadecanoyl-L-cysteinyl-[protein] + H2O = L-cysteinyl-[protein] + hexadecanoate + H(+)</text>
        <dbReference type="Rhea" id="RHEA:19233"/>
        <dbReference type="Rhea" id="RHEA-COMP:10131"/>
        <dbReference type="Rhea" id="RHEA-COMP:11032"/>
        <dbReference type="ChEBI" id="CHEBI:7896"/>
        <dbReference type="ChEBI" id="CHEBI:15377"/>
        <dbReference type="ChEBI" id="CHEBI:15378"/>
        <dbReference type="ChEBI" id="CHEBI:29950"/>
        <dbReference type="ChEBI" id="CHEBI:74151"/>
        <dbReference type="EC" id="3.1.2.22"/>
    </reaction>
</comment>
<evidence type="ECO:0000256" key="3">
    <source>
        <dbReference type="ARBA" id="ARBA00014923"/>
    </source>
</evidence>
<evidence type="ECO:0000259" key="10">
    <source>
        <dbReference type="Pfam" id="PF02230"/>
    </source>
</evidence>
<dbReference type="PANTHER" id="PTHR10655">
    <property type="entry name" value="LYSOPHOSPHOLIPASE-RELATED"/>
    <property type="match status" value="1"/>
</dbReference>
<comment type="similarity">
    <text evidence="1">Belongs to the AB hydrolase superfamily. AB hydrolase 2 family.</text>
</comment>
<protein>
    <recommendedName>
        <fullName evidence="3">Acyl-protein thioesterase 1</fullName>
        <ecNumber evidence="2">3.1.2.22</ecNumber>
    </recommendedName>
    <alternativeName>
        <fullName evidence="8">Palmitoyl-protein hydrolase</fullName>
    </alternativeName>
</protein>
<keyword evidence="5" id="KW-0378">Hydrolase</keyword>
<evidence type="ECO:0000313" key="12">
    <source>
        <dbReference type="Proteomes" id="UP000320762"/>
    </source>
</evidence>
<evidence type="ECO:0000256" key="9">
    <source>
        <dbReference type="ARBA" id="ARBA00047337"/>
    </source>
</evidence>
<dbReference type="EC" id="3.1.2.22" evidence="2"/>
<evidence type="ECO:0000256" key="8">
    <source>
        <dbReference type="ARBA" id="ARBA00031195"/>
    </source>
</evidence>
<dbReference type="Gene3D" id="3.40.50.1820">
    <property type="entry name" value="alpha/beta hydrolase"/>
    <property type="match status" value="1"/>
</dbReference>
<dbReference type="GO" id="GO:0008474">
    <property type="term" value="F:palmitoyl-(protein) hydrolase activity"/>
    <property type="evidence" value="ECO:0007669"/>
    <property type="project" value="UniProtKB-EC"/>
</dbReference>
<comment type="caution">
    <text evidence="11">The sequence shown here is derived from an EMBL/GenBank/DDBJ whole genome shotgun (WGS) entry which is preliminary data.</text>
</comment>
<keyword evidence="12" id="KW-1185">Reference proteome</keyword>
<dbReference type="PANTHER" id="PTHR10655:SF17">
    <property type="entry name" value="LYSOPHOSPHOLIPASE-LIKE PROTEIN 1"/>
    <property type="match status" value="1"/>
</dbReference>
<gene>
    <name evidence="11" type="ORF">BD626DRAFT_490606</name>
</gene>
<organism evidence="11 12">
    <name type="scientific">Schizophyllum amplum</name>
    <dbReference type="NCBI Taxonomy" id="97359"/>
    <lineage>
        <taxon>Eukaryota</taxon>
        <taxon>Fungi</taxon>
        <taxon>Dikarya</taxon>
        <taxon>Basidiomycota</taxon>
        <taxon>Agaricomycotina</taxon>
        <taxon>Agaricomycetes</taxon>
        <taxon>Agaricomycetidae</taxon>
        <taxon>Agaricales</taxon>
        <taxon>Schizophyllaceae</taxon>
        <taxon>Schizophyllum</taxon>
    </lineage>
</organism>
<dbReference type="GO" id="GO:0006631">
    <property type="term" value="P:fatty acid metabolic process"/>
    <property type="evidence" value="ECO:0007669"/>
    <property type="project" value="UniProtKB-KW"/>
</dbReference>
<dbReference type="EMBL" id="VDMD01000006">
    <property type="protein sequence ID" value="TRM65006.1"/>
    <property type="molecule type" value="Genomic_DNA"/>
</dbReference>
<accession>A0A550CJP2</accession>
<feature type="domain" description="Phospholipase/carboxylesterase/thioesterase" evidence="10">
    <location>
        <begin position="8"/>
        <end position="232"/>
    </location>
</feature>
<dbReference type="GO" id="GO:0005737">
    <property type="term" value="C:cytoplasm"/>
    <property type="evidence" value="ECO:0007669"/>
    <property type="project" value="TreeGrafter"/>
</dbReference>
<evidence type="ECO:0000256" key="1">
    <source>
        <dbReference type="ARBA" id="ARBA00006499"/>
    </source>
</evidence>
<evidence type="ECO:0000256" key="6">
    <source>
        <dbReference type="ARBA" id="ARBA00022832"/>
    </source>
</evidence>
<keyword evidence="6" id="KW-0276">Fatty acid metabolism</keyword>
<proteinExistence type="inferred from homology"/>
<name>A0A550CJP2_9AGAR</name>
<dbReference type="InterPro" id="IPR050565">
    <property type="entry name" value="LYPA1-2/EST-like"/>
</dbReference>
<sequence length="236" mass="25930">MEPLSYATVDPTSKHTATFIFLHGLGDCGYRWEPVAEKYVNHPALSHVKWVLPNSPSRAVTANRGAVMPSWFDLYNFGVPIGPEDEEGMLQSRQKIYALMDKEVQAGIQPSRIVLGGLSQGGVMTYFSGLTTPVKLAGLVLLSTRLGAPHKVKEMAAAHVAELPIFCAHGTADDMVHIDRCRTSLEFLKDNFGVRVAPSPGLPGVTLRVYEGLQHTINPQELDDMRVWLEKVLPPT</sequence>
<dbReference type="InterPro" id="IPR003140">
    <property type="entry name" value="PLipase/COase/thioEstase"/>
</dbReference>
<keyword evidence="4" id="KW-0719">Serine esterase</keyword>
<evidence type="ECO:0000256" key="5">
    <source>
        <dbReference type="ARBA" id="ARBA00022801"/>
    </source>
</evidence>
<evidence type="ECO:0000313" key="11">
    <source>
        <dbReference type="EMBL" id="TRM65006.1"/>
    </source>
</evidence>
<dbReference type="OrthoDB" id="2418081at2759"/>
<comment type="function">
    <text evidence="7">Hydrolyzes fatty acids from S-acylated cysteine residues in proteins with a strong preference for palmitoylated G-alpha proteins over other acyl substrates. Mediates the deacylation of G-alpha proteins such as GPA1 in vivo, but has weak or no activity toward palmitoylated Ras proteins. Has weak lysophospholipase activity in vitro; however such activity may not exist in vivo.</text>
</comment>
<evidence type="ECO:0000256" key="4">
    <source>
        <dbReference type="ARBA" id="ARBA00022487"/>
    </source>
</evidence>
<evidence type="ECO:0000256" key="2">
    <source>
        <dbReference type="ARBA" id="ARBA00012423"/>
    </source>
</evidence>
<dbReference type="STRING" id="97359.A0A550CJP2"/>
<dbReference type="Proteomes" id="UP000320762">
    <property type="component" value="Unassembled WGS sequence"/>
</dbReference>
<keyword evidence="6" id="KW-0443">Lipid metabolism</keyword>
<evidence type="ECO:0000256" key="7">
    <source>
        <dbReference type="ARBA" id="ARBA00029392"/>
    </source>
</evidence>
<dbReference type="Pfam" id="PF02230">
    <property type="entry name" value="Abhydrolase_2"/>
    <property type="match status" value="1"/>
</dbReference>
<dbReference type="InterPro" id="IPR029058">
    <property type="entry name" value="AB_hydrolase_fold"/>
</dbReference>
<dbReference type="AlphaFoldDB" id="A0A550CJP2"/>
<reference evidence="11 12" key="1">
    <citation type="journal article" date="2019" name="New Phytol.">
        <title>Comparative genomics reveals unique wood-decay strategies and fruiting body development in the Schizophyllaceae.</title>
        <authorList>
            <person name="Almasi E."/>
            <person name="Sahu N."/>
            <person name="Krizsan K."/>
            <person name="Balint B."/>
            <person name="Kovacs G.M."/>
            <person name="Kiss B."/>
            <person name="Cseklye J."/>
            <person name="Drula E."/>
            <person name="Henrissat B."/>
            <person name="Nagy I."/>
            <person name="Chovatia M."/>
            <person name="Adam C."/>
            <person name="LaButti K."/>
            <person name="Lipzen A."/>
            <person name="Riley R."/>
            <person name="Grigoriev I.V."/>
            <person name="Nagy L.G."/>
        </authorList>
    </citation>
    <scope>NUCLEOTIDE SEQUENCE [LARGE SCALE GENOMIC DNA]</scope>
    <source>
        <strain evidence="11 12">NL-1724</strain>
    </source>
</reference>
<dbReference type="SUPFAM" id="SSF53474">
    <property type="entry name" value="alpha/beta-Hydrolases"/>
    <property type="match status" value="1"/>
</dbReference>
<dbReference type="GO" id="GO:0052689">
    <property type="term" value="F:carboxylic ester hydrolase activity"/>
    <property type="evidence" value="ECO:0007669"/>
    <property type="project" value="UniProtKB-KW"/>
</dbReference>